<dbReference type="PANTHER" id="PTHR48228">
    <property type="entry name" value="SUCCINYL-COA--D-CITRAMALATE COA-TRANSFERASE"/>
    <property type="match status" value="1"/>
</dbReference>
<organism evidence="1 2">
    <name type="scientific">Priestia iocasae</name>
    <dbReference type="NCBI Taxonomy" id="2291674"/>
    <lineage>
        <taxon>Bacteria</taxon>
        <taxon>Bacillati</taxon>
        <taxon>Bacillota</taxon>
        <taxon>Bacilli</taxon>
        <taxon>Bacillales</taxon>
        <taxon>Bacillaceae</taxon>
        <taxon>Priestia</taxon>
    </lineage>
</organism>
<dbReference type="EMBL" id="JAFBFC010000001">
    <property type="protein sequence ID" value="MBM7702202.1"/>
    <property type="molecule type" value="Genomic_DNA"/>
</dbReference>
<dbReference type="Proteomes" id="UP000809829">
    <property type="component" value="Unassembled WGS sequence"/>
</dbReference>
<sequence>MLKSLKVLDFSRLLPGPYATMMLADLGAEILKIESPSIPDLIRTEPPFDGEEAAAHHYLSRSKQSMTLDLKQREAINLVKELIQDYDVLIEGFRPGVMERLGLDYETLKEVNPRLIYCSLTSFGQTGPYRDRPGHDNNFLALSGALHYSRRQLEPPVTMGIQVGDVAGGSLHTVIGILAAVIHREQTGKGQYVDVSMTDATFALNALYGSAYLACDVEPEPERQLLNGGTFYDYYETKDGRFFSVGSLEPSFRKKLCEALGLNNQLDLAFSRQPQDEISFKYEVRQAFLKKDFNEWLRIFESVEACVEPVLTFSEACHHEQIQARNMIVKVQKQDGSSQKQLAHPIKFSEFQPLYNQVGKRVGEDTVKVLEKLGYTQQQIEVLQQKGVFGTVSTK</sequence>
<dbReference type="RefSeq" id="WP_205184641.1">
    <property type="nucleotide sequence ID" value="NZ_JAFBFC010000001.1"/>
</dbReference>
<dbReference type="InterPro" id="IPR044855">
    <property type="entry name" value="CoA-Trfase_III_dom3_sf"/>
</dbReference>
<name>A0ABS2QT51_9BACI</name>
<dbReference type="PANTHER" id="PTHR48228:SF5">
    <property type="entry name" value="ALPHA-METHYLACYL-COA RACEMASE"/>
    <property type="match status" value="1"/>
</dbReference>
<dbReference type="Gene3D" id="3.40.50.10540">
    <property type="entry name" value="Crotonobetainyl-coa:carnitine coa-transferase, domain 1"/>
    <property type="match status" value="1"/>
</dbReference>
<dbReference type="InterPro" id="IPR023606">
    <property type="entry name" value="CoA-Trfase_III_dom_1_sf"/>
</dbReference>
<dbReference type="InterPro" id="IPR003673">
    <property type="entry name" value="CoA-Trfase_fam_III"/>
</dbReference>
<evidence type="ECO:0000313" key="2">
    <source>
        <dbReference type="Proteomes" id="UP000809829"/>
    </source>
</evidence>
<protein>
    <submittedName>
        <fullName evidence="1">Crotonobetainyl-CoA:carnitine CoA-transferase CaiB-like acyl-CoA transferase</fullName>
    </submittedName>
</protein>
<evidence type="ECO:0000313" key="1">
    <source>
        <dbReference type="EMBL" id="MBM7702202.1"/>
    </source>
</evidence>
<dbReference type="Gene3D" id="3.30.1540.10">
    <property type="entry name" value="formyl-coa transferase, domain 3"/>
    <property type="match status" value="1"/>
</dbReference>
<proteinExistence type="predicted"/>
<dbReference type="Pfam" id="PF02515">
    <property type="entry name" value="CoA_transf_3"/>
    <property type="match status" value="1"/>
</dbReference>
<dbReference type="InterPro" id="IPR050509">
    <property type="entry name" value="CoA-transferase_III"/>
</dbReference>
<accession>A0ABS2QT51</accession>
<keyword evidence="2" id="KW-1185">Reference proteome</keyword>
<dbReference type="SUPFAM" id="SSF89796">
    <property type="entry name" value="CoA-transferase family III (CaiB/BaiF)"/>
    <property type="match status" value="1"/>
</dbReference>
<comment type="caution">
    <text evidence="1">The sequence shown here is derived from an EMBL/GenBank/DDBJ whole genome shotgun (WGS) entry which is preliminary data.</text>
</comment>
<gene>
    <name evidence="1" type="ORF">JOC83_001028</name>
</gene>
<reference evidence="1 2" key="1">
    <citation type="submission" date="2021-01" db="EMBL/GenBank/DDBJ databases">
        <title>Genomic Encyclopedia of Type Strains, Phase IV (KMG-IV): sequencing the most valuable type-strain genomes for metagenomic binning, comparative biology and taxonomic classification.</title>
        <authorList>
            <person name="Goeker M."/>
        </authorList>
    </citation>
    <scope>NUCLEOTIDE SEQUENCE [LARGE SCALE GENOMIC DNA]</scope>
    <source>
        <strain evidence="1 2">DSM 104297</strain>
    </source>
</reference>